<evidence type="ECO:0000313" key="2">
    <source>
        <dbReference type="Proteomes" id="UP000708805"/>
    </source>
</evidence>
<gene>
    <name evidence="1" type="ORF">J8641_06290</name>
</gene>
<comment type="caution">
    <text evidence="1">The sequence shown here is derived from an EMBL/GenBank/DDBJ whole genome shotgun (WGS) entry which is preliminary data.</text>
</comment>
<proteinExistence type="predicted"/>
<dbReference type="RefSeq" id="WP_214037744.1">
    <property type="nucleotide sequence ID" value="NZ_JAGJWT010000004.1"/>
</dbReference>
<protein>
    <submittedName>
        <fullName evidence="1">Uncharacterized protein</fullName>
    </submittedName>
</protein>
<dbReference type="AlphaFoldDB" id="A0A9X1CYZ1"/>
<reference evidence="1" key="1">
    <citation type="submission" date="2021-04" db="EMBL/GenBank/DDBJ databases">
        <title>Genomic characterization of endocarditis-associated Neisseria elongata subsp. nitroreducens.</title>
        <authorList>
            <person name="Schorner M."/>
            <person name="Passarelli-Araujo H."/>
            <person name="Scheffer M."/>
            <person name="Barazzetti F."/>
            <person name="Martins J."/>
            <person name="Machado H."/>
            <person name="Palmeiro J."/>
            <person name="Bazzo M."/>
        </authorList>
    </citation>
    <scope>NUCLEOTIDE SEQUENCE</scope>
    <source>
        <strain evidence="1">Nel_M001</strain>
    </source>
</reference>
<accession>A0A9X1CYZ1</accession>
<name>A0A9X1CYZ1_NEIEL</name>
<sequence length="143" mass="16872">MFQHRLVLETKGDARFYQGQLLTDELKHQLCSTPLVPTRAWRTKWPDGTVIRRYGHFIPGTLEELCTDPEAFRQLMKKQEAKNSWRKVTYTSEKACGIWIACDYDMAEFLPYNRLLKQPLFEVRRIPPERLPEFVASKPNTLK</sequence>
<dbReference type="EMBL" id="JAGJWT010000004">
    <property type="protein sequence ID" value="MBS9340429.1"/>
    <property type="molecule type" value="Genomic_DNA"/>
</dbReference>
<organism evidence="1 2">
    <name type="scientific">Neisseria elongata subsp. nitroreducens</name>
    <dbReference type="NCBI Taxonomy" id="90367"/>
    <lineage>
        <taxon>Bacteria</taxon>
        <taxon>Pseudomonadati</taxon>
        <taxon>Pseudomonadota</taxon>
        <taxon>Betaproteobacteria</taxon>
        <taxon>Neisseriales</taxon>
        <taxon>Neisseriaceae</taxon>
        <taxon>Neisseria</taxon>
    </lineage>
</organism>
<evidence type="ECO:0000313" key="1">
    <source>
        <dbReference type="EMBL" id="MBS9340429.1"/>
    </source>
</evidence>
<dbReference type="Proteomes" id="UP000708805">
    <property type="component" value="Unassembled WGS sequence"/>
</dbReference>